<comment type="caution">
    <text evidence="7">The sequence shown here is derived from an EMBL/GenBank/DDBJ whole genome shotgun (WGS) entry which is preliminary data.</text>
</comment>
<dbReference type="Proteomes" id="UP001359485">
    <property type="component" value="Unassembled WGS sequence"/>
</dbReference>
<feature type="coiled-coil region" evidence="5">
    <location>
        <begin position="12"/>
        <end position="69"/>
    </location>
</feature>
<evidence type="ECO:0000256" key="4">
    <source>
        <dbReference type="ARBA" id="ARBA00023054"/>
    </source>
</evidence>
<proteinExistence type="predicted"/>
<dbReference type="InterPro" id="IPR041641">
    <property type="entry name" value="CALCOCO1/2_Zn_UBZ1"/>
</dbReference>
<evidence type="ECO:0000256" key="2">
    <source>
        <dbReference type="ARBA" id="ARBA00022771"/>
    </source>
</evidence>
<evidence type="ECO:0000256" key="5">
    <source>
        <dbReference type="SAM" id="Coils"/>
    </source>
</evidence>
<evidence type="ECO:0000313" key="7">
    <source>
        <dbReference type="EMBL" id="KAK6617569.1"/>
    </source>
</evidence>
<gene>
    <name evidence="7" type="ORF">RUM44_005157</name>
</gene>
<dbReference type="Gene3D" id="6.20.250.40">
    <property type="match status" value="1"/>
</dbReference>
<feature type="domain" description="UBZ1-type" evidence="6">
    <location>
        <begin position="266"/>
        <end position="290"/>
    </location>
</feature>
<protein>
    <recommendedName>
        <fullName evidence="6">UBZ1-type domain-containing protein</fullName>
    </recommendedName>
</protein>
<organism evidence="7 8">
    <name type="scientific">Polyplax serrata</name>
    <name type="common">Common mouse louse</name>
    <dbReference type="NCBI Taxonomy" id="468196"/>
    <lineage>
        <taxon>Eukaryota</taxon>
        <taxon>Metazoa</taxon>
        <taxon>Ecdysozoa</taxon>
        <taxon>Arthropoda</taxon>
        <taxon>Hexapoda</taxon>
        <taxon>Insecta</taxon>
        <taxon>Pterygota</taxon>
        <taxon>Neoptera</taxon>
        <taxon>Paraneoptera</taxon>
        <taxon>Psocodea</taxon>
        <taxon>Troctomorpha</taxon>
        <taxon>Phthiraptera</taxon>
        <taxon>Anoplura</taxon>
        <taxon>Polyplacidae</taxon>
        <taxon>Polyplax</taxon>
    </lineage>
</organism>
<keyword evidence="8" id="KW-1185">Reference proteome</keyword>
<name>A0ABR1AE93_POLSC</name>
<evidence type="ECO:0000256" key="1">
    <source>
        <dbReference type="ARBA" id="ARBA00022723"/>
    </source>
</evidence>
<keyword evidence="4 5" id="KW-0175">Coiled coil</keyword>
<keyword evidence="1" id="KW-0479">Metal-binding</keyword>
<sequence length="301" mass="34408">MDSKFQAHHTALKILRQRCEYLQQRLDSLEEENYQLKMQKMPVRDSSYNNCLEEQIILLNKQNNRMSHQIQMVTTENQNLWSQLSILMTGNDNLGNTLRVSAVQNNEFQASNKSIDQVSTLLDDCNKESLEEISLKLLNGIIIGKTELESQYSQMIDLQKESNFPDGKDFSRLPSNFDCSATMSVFQVSIEKMKGFRDLLLQQKIDLNNAITNIKALPLNFAHKLKTDNISHSKKIEEPKLDIYIDSVPSNSNKDLNVEQSSESVKICPMCAKSFTGSFSIFYDHVTSHFEDANDALHSGR</sequence>
<evidence type="ECO:0000313" key="8">
    <source>
        <dbReference type="Proteomes" id="UP001359485"/>
    </source>
</evidence>
<keyword evidence="3" id="KW-0862">Zinc</keyword>
<keyword evidence="2" id="KW-0863">Zinc-finger</keyword>
<evidence type="ECO:0000256" key="3">
    <source>
        <dbReference type="ARBA" id="ARBA00022833"/>
    </source>
</evidence>
<reference evidence="7 8" key="1">
    <citation type="submission" date="2023-09" db="EMBL/GenBank/DDBJ databases">
        <title>Genomes of two closely related lineages of the louse Polyplax serrata with different host specificities.</title>
        <authorList>
            <person name="Martinu J."/>
            <person name="Tarabai H."/>
            <person name="Stefka J."/>
            <person name="Hypsa V."/>
        </authorList>
    </citation>
    <scope>NUCLEOTIDE SEQUENCE [LARGE SCALE GENOMIC DNA]</scope>
    <source>
        <strain evidence="7">98ZLc_SE</strain>
    </source>
</reference>
<dbReference type="EMBL" id="JAWJWF010000051">
    <property type="protein sequence ID" value="KAK6617569.1"/>
    <property type="molecule type" value="Genomic_DNA"/>
</dbReference>
<dbReference type="Pfam" id="PF18112">
    <property type="entry name" value="Zn-C2H2_12"/>
    <property type="match status" value="1"/>
</dbReference>
<evidence type="ECO:0000259" key="6">
    <source>
        <dbReference type="Pfam" id="PF18112"/>
    </source>
</evidence>
<accession>A0ABR1AE93</accession>